<name>S2JEZ9_MUCC1</name>
<dbReference type="EMBL" id="KE123951">
    <property type="protein sequence ID" value="EPB88429.1"/>
    <property type="molecule type" value="Genomic_DNA"/>
</dbReference>
<evidence type="ECO:0000313" key="2">
    <source>
        <dbReference type="Proteomes" id="UP000014254"/>
    </source>
</evidence>
<keyword evidence="2" id="KW-1185">Reference proteome</keyword>
<dbReference type="AlphaFoldDB" id="S2JEZ9"/>
<dbReference type="Proteomes" id="UP000014254">
    <property type="component" value="Unassembled WGS sequence"/>
</dbReference>
<protein>
    <submittedName>
        <fullName evidence="1">Uncharacterized protein</fullName>
    </submittedName>
</protein>
<accession>S2JEZ9</accession>
<dbReference type="InParanoid" id="S2JEZ9"/>
<organism evidence="1 2">
    <name type="scientific">Mucor circinelloides f. circinelloides (strain 1006PhL)</name>
    <name type="common">Mucormycosis agent</name>
    <name type="synonym">Calyptromyces circinelloides</name>
    <dbReference type="NCBI Taxonomy" id="1220926"/>
    <lineage>
        <taxon>Eukaryota</taxon>
        <taxon>Fungi</taxon>
        <taxon>Fungi incertae sedis</taxon>
        <taxon>Mucoromycota</taxon>
        <taxon>Mucoromycotina</taxon>
        <taxon>Mucoromycetes</taxon>
        <taxon>Mucorales</taxon>
        <taxon>Mucorineae</taxon>
        <taxon>Mucoraceae</taxon>
        <taxon>Mucor</taxon>
    </lineage>
</organism>
<evidence type="ECO:0000313" key="1">
    <source>
        <dbReference type="EMBL" id="EPB88429.1"/>
    </source>
</evidence>
<dbReference type="VEuPathDB" id="FungiDB:HMPREF1544_04780"/>
<proteinExistence type="predicted"/>
<reference evidence="2" key="1">
    <citation type="submission" date="2013-05" db="EMBL/GenBank/DDBJ databases">
        <title>The Genome sequence of Mucor circinelloides f. circinelloides 1006PhL.</title>
        <authorList>
            <consortium name="The Broad Institute Genomics Platform"/>
            <person name="Cuomo C."/>
            <person name="Earl A."/>
            <person name="Findley K."/>
            <person name="Lee S.C."/>
            <person name="Walker B."/>
            <person name="Young S."/>
            <person name="Zeng Q."/>
            <person name="Gargeya S."/>
            <person name="Fitzgerald M."/>
            <person name="Haas B."/>
            <person name="Abouelleil A."/>
            <person name="Allen A.W."/>
            <person name="Alvarado L."/>
            <person name="Arachchi H.M."/>
            <person name="Berlin A.M."/>
            <person name="Chapman S.B."/>
            <person name="Gainer-Dewar J."/>
            <person name="Goldberg J."/>
            <person name="Griggs A."/>
            <person name="Gujja S."/>
            <person name="Hansen M."/>
            <person name="Howarth C."/>
            <person name="Imamovic A."/>
            <person name="Ireland A."/>
            <person name="Larimer J."/>
            <person name="McCowan C."/>
            <person name="Murphy C."/>
            <person name="Pearson M."/>
            <person name="Poon T.W."/>
            <person name="Priest M."/>
            <person name="Roberts A."/>
            <person name="Saif S."/>
            <person name="Shea T."/>
            <person name="Sisk P."/>
            <person name="Sykes S."/>
            <person name="Wortman J."/>
            <person name="Nusbaum C."/>
            <person name="Birren B."/>
        </authorList>
    </citation>
    <scope>NUCLEOTIDE SEQUENCE [LARGE SCALE GENOMIC DNA]</scope>
    <source>
        <strain evidence="2">1006PhL</strain>
    </source>
</reference>
<gene>
    <name evidence="1" type="ORF">HMPREF1544_04780</name>
</gene>
<sequence length="67" mass="7534">MIAPIIARLDIKLSLLLTSEETNVSHENILRYLSELATLKLWLQAASTANCVIMSPLFASSLRSWKF</sequence>